<evidence type="ECO:0000313" key="2">
    <source>
        <dbReference type="EMBL" id="TYJ01556.1"/>
    </source>
</evidence>
<keyword evidence="3" id="KW-1185">Reference proteome</keyword>
<sequence length="62" mass="7092">MRRRYFHGESSLKLETPSSGPAPLFRKADRKFLPSKAVSNSYVDLDVSSAWLWVFSGIEIPY</sequence>
<dbReference type="Proteomes" id="UP000323597">
    <property type="component" value="Chromosome A13"/>
</dbReference>
<proteinExistence type="predicted"/>
<protein>
    <submittedName>
        <fullName evidence="2">Uncharacterized protein</fullName>
    </submittedName>
</protein>
<organism evidence="2 3">
    <name type="scientific">Gossypium mustelinum</name>
    <name type="common">Cotton</name>
    <name type="synonym">Gossypium caicoense</name>
    <dbReference type="NCBI Taxonomy" id="34275"/>
    <lineage>
        <taxon>Eukaryota</taxon>
        <taxon>Viridiplantae</taxon>
        <taxon>Streptophyta</taxon>
        <taxon>Embryophyta</taxon>
        <taxon>Tracheophyta</taxon>
        <taxon>Spermatophyta</taxon>
        <taxon>Magnoliopsida</taxon>
        <taxon>eudicotyledons</taxon>
        <taxon>Gunneridae</taxon>
        <taxon>Pentapetalae</taxon>
        <taxon>rosids</taxon>
        <taxon>malvids</taxon>
        <taxon>Malvales</taxon>
        <taxon>Malvaceae</taxon>
        <taxon>Malvoideae</taxon>
        <taxon>Gossypium</taxon>
    </lineage>
</organism>
<name>A0A5D2WIR5_GOSMU</name>
<evidence type="ECO:0000256" key="1">
    <source>
        <dbReference type="SAM" id="MobiDB-lite"/>
    </source>
</evidence>
<evidence type="ECO:0000313" key="3">
    <source>
        <dbReference type="Proteomes" id="UP000323597"/>
    </source>
</evidence>
<dbReference type="AlphaFoldDB" id="A0A5D2WIR5"/>
<dbReference type="EMBL" id="CM017648">
    <property type="protein sequence ID" value="TYJ01556.1"/>
    <property type="molecule type" value="Genomic_DNA"/>
</dbReference>
<accession>A0A5D2WIR5</accession>
<feature type="compositionally biased region" description="Basic and acidic residues" evidence="1">
    <location>
        <begin position="1"/>
        <end position="12"/>
    </location>
</feature>
<reference evidence="2 3" key="1">
    <citation type="submission" date="2019-07" db="EMBL/GenBank/DDBJ databases">
        <title>WGS assembly of Gossypium mustelinum.</title>
        <authorList>
            <person name="Chen Z.J."/>
            <person name="Sreedasyam A."/>
            <person name="Ando A."/>
            <person name="Song Q."/>
            <person name="De L."/>
            <person name="Hulse-Kemp A."/>
            <person name="Ding M."/>
            <person name="Ye W."/>
            <person name="Kirkbride R."/>
            <person name="Jenkins J."/>
            <person name="Plott C."/>
            <person name="Lovell J."/>
            <person name="Lin Y.-M."/>
            <person name="Vaughn R."/>
            <person name="Liu B."/>
            <person name="Li W."/>
            <person name="Simpson S."/>
            <person name="Scheffler B."/>
            <person name="Saski C."/>
            <person name="Grover C."/>
            <person name="Hu G."/>
            <person name="Conover J."/>
            <person name="Carlson J."/>
            <person name="Shu S."/>
            <person name="Boston L."/>
            <person name="Williams M."/>
            <person name="Peterson D."/>
            <person name="Mcgee K."/>
            <person name="Jones D."/>
            <person name="Wendel J."/>
            <person name="Stelly D."/>
            <person name="Grimwood J."/>
            <person name="Schmutz J."/>
        </authorList>
    </citation>
    <scope>NUCLEOTIDE SEQUENCE [LARGE SCALE GENOMIC DNA]</scope>
    <source>
        <strain evidence="2">1408120.09</strain>
    </source>
</reference>
<feature type="region of interest" description="Disordered" evidence="1">
    <location>
        <begin position="1"/>
        <end position="21"/>
    </location>
</feature>
<gene>
    <name evidence="2" type="ORF">E1A91_A13G162000v1</name>
</gene>